<dbReference type="AlphaFoldDB" id="M8BVM7"/>
<sequence length="49" mass="5543">MEELRSLQVGVGGALVAAVIKEMLRTMEEHKVTMYIKQSGTYPSERGMW</sequence>
<dbReference type="EnsemblPlants" id="EMT26019">
    <property type="protein sequence ID" value="EMT26019"/>
    <property type="gene ID" value="F775_43802"/>
</dbReference>
<organism evidence="1">
    <name type="scientific">Aegilops tauschii</name>
    <name type="common">Tausch's goatgrass</name>
    <name type="synonym">Aegilops squarrosa</name>
    <dbReference type="NCBI Taxonomy" id="37682"/>
    <lineage>
        <taxon>Eukaryota</taxon>
        <taxon>Viridiplantae</taxon>
        <taxon>Streptophyta</taxon>
        <taxon>Embryophyta</taxon>
        <taxon>Tracheophyta</taxon>
        <taxon>Spermatophyta</taxon>
        <taxon>Magnoliopsida</taxon>
        <taxon>Liliopsida</taxon>
        <taxon>Poales</taxon>
        <taxon>Poaceae</taxon>
        <taxon>BOP clade</taxon>
        <taxon>Pooideae</taxon>
        <taxon>Triticodae</taxon>
        <taxon>Triticeae</taxon>
        <taxon>Triticinae</taxon>
        <taxon>Aegilops</taxon>
    </lineage>
</organism>
<name>M8BVM7_AEGTA</name>
<protein>
    <submittedName>
        <fullName evidence="1">Uncharacterized protein</fullName>
    </submittedName>
</protein>
<evidence type="ECO:0000313" key="1">
    <source>
        <dbReference type="EnsemblPlants" id="EMT26019"/>
    </source>
</evidence>
<proteinExistence type="predicted"/>
<reference evidence="1" key="1">
    <citation type="submission" date="2015-06" db="UniProtKB">
        <authorList>
            <consortium name="EnsemblPlants"/>
        </authorList>
    </citation>
    <scope>IDENTIFICATION</scope>
</reference>
<accession>M8BVM7</accession>